<sequence>MTTRTNTELNAVINYAIANNAYTRESIIQCIRESERPLLNKALDCCLDEGTLDEVITYFIDNPHFYPEGQEQNNIHNHHVLVYKTILTCMYGAVDHNHLLPEQCNQPHQVYDHIFA</sequence>
<keyword evidence="2" id="KW-1185">Reference proteome</keyword>
<protein>
    <submittedName>
        <fullName evidence="1">Uncharacterized protein</fullName>
    </submittedName>
</protein>
<dbReference type="Proteomes" id="UP000326537">
    <property type="component" value="Segment"/>
</dbReference>
<evidence type="ECO:0000313" key="2">
    <source>
        <dbReference type="Proteomes" id="UP000326537"/>
    </source>
</evidence>
<accession>A0A5P8PR75</accession>
<gene>
    <name evidence="1" type="ORF">VBApiPXC38_96</name>
</gene>
<name>A0A5P8PR75_9CAUD</name>
<reference evidence="1 2" key="1">
    <citation type="submission" date="2019-09" db="EMBL/GenBank/DDBJ databases">
        <title>The characteristics and genome analysis of VB_ApiP_XC38, a novel N4-like phage Infecting Acinetobacter pittii.</title>
        <authorList>
            <person name="Cheng M."/>
        </authorList>
    </citation>
    <scope>NUCLEOTIDE SEQUENCE [LARGE SCALE GENOMIC DNA]</scope>
</reference>
<dbReference type="EMBL" id="MN508356">
    <property type="protein sequence ID" value="QFR59783.1"/>
    <property type="molecule type" value="Genomic_DNA"/>
</dbReference>
<proteinExistence type="predicted"/>
<organism evidence="1 2">
    <name type="scientific">Acinetobacter phage VB_ApiP_XC38</name>
    <dbReference type="NCBI Taxonomy" id="2655002"/>
    <lineage>
        <taxon>Viruses</taxon>
        <taxon>Duplodnaviria</taxon>
        <taxon>Heunggongvirae</taxon>
        <taxon>Uroviricota</taxon>
        <taxon>Caudoviricetes</taxon>
        <taxon>Schitoviridae</taxon>
        <taxon>Exceevirus</taxon>
        <taxon>Exceevirus Xc38</taxon>
    </lineage>
</organism>
<evidence type="ECO:0000313" key="1">
    <source>
        <dbReference type="EMBL" id="QFR59783.1"/>
    </source>
</evidence>